<evidence type="ECO:0000256" key="2">
    <source>
        <dbReference type="ARBA" id="ARBA00022527"/>
    </source>
</evidence>
<organism evidence="10 11">
    <name type="scientific">Streptomyces asoensis</name>
    <dbReference type="NCBI Taxonomy" id="249586"/>
    <lineage>
        <taxon>Bacteria</taxon>
        <taxon>Bacillati</taxon>
        <taxon>Actinomycetota</taxon>
        <taxon>Actinomycetes</taxon>
        <taxon>Kitasatosporales</taxon>
        <taxon>Streptomycetaceae</taxon>
        <taxon>Streptomyces</taxon>
    </lineage>
</organism>
<evidence type="ECO:0000313" key="11">
    <source>
        <dbReference type="Proteomes" id="UP000649259"/>
    </source>
</evidence>
<dbReference type="InterPro" id="IPR031634">
    <property type="entry name" value="PknG_rubred"/>
</dbReference>
<keyword evidence="2 10" id="KW-0723">Serine/threonine-protein kinase</keyword>
<evidence type="ECO:0000256" key="1">
    <source>
        <dbReference type="ARBA" id="ARBA00012513"/>
    </source>
</evidence>
<keyword evidence="4 7" id="KW-0547">Nucleotide-binding</keyword>
<keyword evidence="5 10" id="KW-0418">Kinase</keyword>
<dbReference type="Gene3D" id="1.10.510.10">
    <property type="entry name" value="Transferase(Phosphotransferase) domain 1"/>
    <property type="match status" value="1"/>
</dbReference>
<dbReference type="Pfam" id="PF16919">
    <property type="entry name" value="PknG_rubred"/>
    <property type="match status" value="1"/>
</dbReference>
<dbReference type="InterPro" id="IPR011009">
    <property type="entry name" value="Kinase-like_dom_sf"/>
</dbReference>
<feature type="compositionally biased region" description="Basic residues" evidence="8">
    <location>
        <begin position="697"/>
        <end position="706"/>
    </location>
</feature>
<protein>
    <recommendedName>
        <fullName evidence="1">non-specific serine/threonine protein kinase</fullName>
        <ecNumber evidence="1">2.7.11.1</ecNumber>
    </recommendedName>
</protein>
<dbReference type="SMART" id="SM00220">
    <property type="entry name" value="S_TKc"/>
    <property type="match status" value="1"/>
</dbReference>
<dbReference type="GeneID" id="91470059"/>
<dbReference type="SUPFAM" id="SSF48452">
    <property type="entry name" value="TPR-like"/>
    <property type="match status" value="1"/>
</dbReference>
<evidence type="ECO:0000256" key="8">
    <source>
        <dbReference type="SAM" id="MobiDB-lite"/>
    </source>
</evidence>
<evidence type="ECO:0000256" key="4">
    <source>
        <dbReference type="ARBA" id="ARBA00022741"/>
    </source>
</evidence>
<dbReference type="PANTHER" id="PTHR43289:SF6">
    <property type="entry name" value="SERINE_THREONINE-PROTEIN KINASE NEKL-3"/>
    <property type="match status" value="1"/>
</dbReference>
<gene>
    <name evidence="10" type="ORF">Saso_21590</name>
</gene>
<feature type="domain" description="Protein kinase" evidence="9">
    <location>
        <begin position="145"/>
        <end position="408"/>
    </location>
</feature>
<feature type="compositionally biased region" description="Low complexity" evidence="8">
    <location>
        <begin position="707"/>
        <end position="718"/>
    </location>
</feature>
<keyword evidence="3" id="KW-0808">Transferase</keyword>
<dbReference type="InterPro" id="IPR011990">
    <property type="entry name" value="TPR-like_helical_dom_sf"/>
</dbReference>
<dbReference type="EMBL" id="BNEB01000002">
    <property type="protein sequence ID" value="GHI60509.1"/>
    <property type="molecule type" value="Genomic_DNA"/>
</dbReference>
<dbReference type="RefSeq" id="WP_189918904.1">
    <property type="nucleotide sequence ID" value="NZ_BMSI01000002.1"/>
</dbReference>
<dbReference type="Proteomes" id="UP000649259">
    <property type="component" value="Unassembled WGS sequence"/>
</dbReference>
<dbReference type="InterPro" id="IPR031636">
    <property type="entry name" value="PknG_TPR"/>
</dbReference>
<dbReference type="PANTHER" id="PTHR43289">
    <property type="entry name" value="MITOGEN-ACTIVATED PROTEIN KINASE KINASE KINASE 20-RELATED"/>
    <property type="match status" value="1"/>
</dbReference>
<dbReference type="InterPro" id="IPR017441">
    <property type="entry name" value="Protein_kinase_ATP_BS"/>
</dbReference>
<dbReference type="Pfam" id="PF00069">
    <property type="entry name" value="Pkinase"/>
    <property type="match status" value="1"/>
</dbReference>
<dbReference type="EC" id="2.7.11.1" evidence="1"/>
<dbReference type="Gene3D" id="3.30.200.20">
    <property type="entry name" value="Phosphorylase Kinase, domain 1"/>
    <property type="match status" value="1"/>
</dbReference>
<feature type="binding site" evidence="7">
    <location>
        <position position="182"/>
    </location>
    <ligand>
        <name>ATP</name>
        <dbReference type="ChEBI" id="CHEBI:30616"/>
    </ligand>
</feature>
<dbReference type="PROSITE" id="PS50011">
    <property type="entry name" value="PROTEIN_KINASE_DOM"/>
    <property type="match status" value="1"/>
</dbReference>
<sequence length="718" mass="77362">MSRQMCERPDCGRGPIDEQGFCDVCDRPPLPAPPRPVPRDGAAVRDGAAEPERTVRAGARVGVAHVRPDPWYGLGLVDADQAPDVPVISSDPVAEAHRFCPDPSCRQPVGRGHGGGPGRTAGFCPHCGTRFDFDRPDGLTIAGRYDVARVVGSGAYGAAYLAHDRNLATQVVLKALHRSVAKTARHERDVLVGLRHDSIVRILGYEPEGPHLVLEYVPGEPLSARDGDRLETLLAHGVRVLQALDYLHARGLLHCDVKPLNIIRFREEGPAGALDRVRLIDFGAVRSHTKDTGPVVAYTRAYAPPETDPEHLRPTPGFDLFGLGMTLREVCRSRWTDPATPGVDSLRLLLDRATDPERPWWRFVSARQFAEQLSGVIRQVVAAAPTCRQVTRPSALFGSMPEPLHGGLGAARPLAHWVAARADESGLLDILAPFSSPEPGDVAAALPAPLSDPDDPGVTGPAGGALAESRLALRRRDAVSAAERLTAAALPDWHWLSDWYRGLVALADGRPERAAEVLNQVRRALPGELIPPLALGLCAELCGDGEVARAHYRMVFDTTPALGAGGFGLARVLLLAGERAKAVEVAEQLAEEFRYEREARVAAVRLRVVVLPGRARPAPTGEDVDRARAALPGLDVDEAAAASLRAEIQYAEFLRTRDRLKLSDAVRALGPHAATEREYVALVDLANRLRPPLGRGRQGRRGRTGRSRFGAASGRLSS</sequence>
<evidence type="ECO:0000256" key="6">
    <source>
        <dbReference type="ARBA" id="ARBA00022840"/>
    </source>
</evidence>
<comment type="caution">
    <text evidence="10">The sequence shown here is derived from an EMBL/GenBank/DDBJ whole genome shotgun (WGS) entry which is preliminary data.</text>
</comment>
<dbReference type="InterPro" id="IPR000719">
    <property type="entry name" value="Prot_kinase_dom"/>
</dbReference>
<reference evidence="11" key="1">
    <citation type="submission" date="2023-07" db="EMBL/GenBank/DDBJ databases">
        <title>Whole genome shotgun sequence of Streptomyces cacaoi subsp. asoensis NBRC 13813.</title>
        <authorList>
            <person name="Komaki H."/>
            <person name="Tamura T."/>
        </authorList>
    </citation>
    <scope>NUCLEOTIDE SEQUENCE [LARGE SCALE GENOMIC DNA]</scope>
    <source>
        <strain evidence="11">NBRC 13813</strain>
    </source>
</reference>
<evidence type="ECO:0000259" key="9">
    <source>
        <dbReference type="PROSITE" id="PS50011"/>
    </source>
</evidence>
<feature type="region of interest" description="Disordered" evidence="8">
    <location>
        <begin position="691"/>
        <end position="718"/>
    </location>
</feature>
<evidence type="ECO:0000256" key="3">
    <source>
        <dbReference type="ARBA" id="ARBA00022679"/>
    </source>
</evidence>
<evidence type="ECO:0000256" key="5">
    <source>
        <dbReference type="ARBA" id="ARBA00022777"/>
    </source>
</evidence>
<name>A0ABQ3RXB1_9ACTN</name>
<accession>A0ABQ3RXB1</accession>
<dbReference type="Gene3D" id="1.25.40.10">
    <property type="entry name" value="Tetratricopeptide repeat domain"/>
    <property type="match status" value="1"/>
</dbReference>
<evidence type="ECO:0000256" key="7">
    <source>
        <dbReference type="PROSITE-ProRule" id="PRU10141"/>
    </source>
</evidence>
<dbReference type="SUPFAM" id="SSF56112">
    <property type="entry name" value="Protein kinase-like (PK-like)"/>
    <property type="match status" value="1"/>
</dbReference>
<keyword evidence="11" id="KW-1185">Reference proteome</keyword>
<dbReference type="GO" id="GO:0004674">
    <property type="term" value="F:protein serine/threonine kinase activity"/>
    <property type="evidence" value="ECO:0007669"/>
    <property type="project" value="UniProtKB-KW"/>
</dbReference>
<proteinExistence type="predicted"/>
<feature type="region of interest" description="Disordered" evidence="8">
    <location>
        <begin position="32"/>
        <end position="55"/>
    </location>
</feature>
<dbReference type="Pfam" id="PF16918">
    <property type="entry name" value="PknG_TPR"/>
    <property type="match status" value="1"/>
</dbReference>
<dbReference type="PROSITE" id="PS00107">
    <property type="entry name" value="PROTEIN_KINASE_ATP"/>
    <property type="match status" value="1"/>
</dbReference>
<evidence type="ECO:0000313" key="10">
    <source>
        <dbReference type="EMBL" id="GHI60509.1"/>
    </source>
</evidence>
<keyword evidence="6 7" id="KW-0067">ATP-binding</keyword>